<dbReference type="InterPro" id="IPR018108">
    <property type="entry name" value="MCP_transmembrane"/>
</dbReference>
<keyword evidence="15" id="KW-1185">Reference proteome</keyword>
<dbReference type="GO" id="GO:0048250">
    <property type="term" value="P:iron import into the mitochondrion"/>
    <property type="evidence" value="ECO:0007669"/>
    <property type="project" value="TreeGrafter"/>
</dbReference>
<dbReference type="GO" id="GO:0005743">
    <property type="term" value="C:mitochondrial inner membrane"/>
    <property type="evidence" value="ECO:0007669"/>
    <property type="project" value="UniProtKB-SubCell"/>
</dbReference>
<dbReference type="InterPro" id="IPR023395">
    <property type="entry name" value="MCP_dom_sf"/>
</dbReference>
<dbReference type="PANTHER" id="PTHR45758">
    <property type="entry name" value="MITOFERRIN-1-RELATED"/>
    <property type="match status" value="1"/>
</dbReference>
<evidence type="ECO:0008006" key="16">
    <source>
        <dbReference type="Google" id="ProtNLM"/>
    </source>
</evidence>
<dbReference type="PANTHER" id="PTHR45758:SF20">
    <property type="entry name" value="MITOFERRIN-2"/>
    <property type="match status" value="1"/>
</dbReference>
<gene>
    <name evidence="14" type="ORF">B4U80_01978</name>
</gene>
<dbReference type="PROSITE" id="PS50920">
    <property type="entry name" value="SOLCAR"/>
    <property type="match status" value="1"/>
</dbReference>
<evidence type="ECO:0000256" key="3">
    <source>
        <dbReference type="ARBA" id="ARBA00022448"/>
    </source>
</evidence>
<evidence type="ECO:0000256" key="6">
    <source>
        <dbReference type="ARBA" id="ARBA00022792"/>
    </source>
</evidence>
<evidence type="ECO:0000256" key="9">
    <source>
        <dbReference type="ARBA" id="ARBA00023065"/>
    </source>
</evidence>
<evidence type="ECO:0000256" key="4">
    <source>
        <dbReference type="ARBA" id="ARBA00022496"/>
    </source>
</evidence>
<protein>
    <recommendedName>
        <fullName evidence="16">Mitoferrin-2-like protein</fullName>
    </recommendedName>
</protein>
<evidence type="ECO:0000256" key="7">
    <source>
        <dbReference type="ARBA" id="ARBA00022989"/>
    </source>
</evidence>
<dbReference type="AlphaFoldDB" id="A0A443SSK0"/>
<sequence>MTPLRTYNPIAHVTSGAVAGAVASAVTTPLDVCKTLLNTQEPQALRALKQSKIEGIVNAATTIYKCCGVRGFFNGMTARVVYTTPSTAISWSSN</sequence>
<keyword evidence="7" id="KW-1133">Transmembrane helix</keyword>
<comment type="subcellular location">
    <subcellularLocation>
        <location evidence="1">Mitochondrion inner membrane</location>
        <topology evidence="1">Multi-pass membrane protein</topology>
    </subcellularLocation>
</comment>
<evidence type="ECO:0000256" key="1">
    <source>
        <dbReference type="ARBA" id="ARBA00004448"/>
    </source>
</evidence>
<keyword evidence="11 12" id="KW-0472">Membrane</keyword>
<dbReference type="GO" id="GO:0015093">
    <property type="term" value="F:ferrous iron transmembrane transporter activity"/>
    <property type="evidence" value="ECO:0007669"/>
    <property type="project" value="TreeGrafter"/>
</dbReference>
<dbReference type="Proteomes" id="UP000288716">
    <property type="component" value="Unassembled WGS sequence"/>
</dbReference>
<accession>A0A443SSK0</accession>
<dbReference type="Pfam" id="PF00153">
    <property type="entry name" value="Mito_carr"/>
    <property type="match status" value="1"/>
</dbReference>
<dbReference type="OrthoDB" id="43906at2759"/>
<reference evidence="14 15" key="1">
    <citation type="journal article" date="2018" name="Gigascience">
        <title>Genomes of trombidid mites reveal novel predicted allergens and laterally-transferred genes associated with secondary metabolism.</title>
        <authorList>
            <person name="Dong X."/>
            <person name="Chaisiri K."/>
            <person name="Xia D."/>
            <person name="Armstrong S.D."/>
            <person name="Fang Y."/>
            <person name="Donnelly M.J."/>
            <person name="Kadowaki T."/>
            <person name="McGarry J.W."/>
            <person name="Darby A.C."/>
            <person name="Makepeace B.L."/>
        </authorList>
    </citation>
    <scope>NUCLEOTIDE SEQUENCE [LARGE SCALE GENOMIC DNA]</scope>
    <source>
        <strain evidence="14">UoL-UT</strain>
    </source>
</reference>
<keyword evidence="10" id="KW-0496">Mitochondrion</keyword>
<proteinExistence type="inferred from homology"/>
<keyword evidence="8" id="KW-0408">Iron</keyword>
<comment type="similarity">
    <text evidence="2 13">Belongs to the mitochondrial carrier (TC 2.A.29) family.</text>
</comment>
<evidence type="ECO:0000256" key="13">
    <source>
        <dbReference type="RuleBase" id="RU000488"/>
    </source>
</evidence>
<name>A0A443SSK0_9ACAR</name>
<keyword evidence="6" id="KW-0999">Mitochondrion inner membrane</keyword>
<dbReference type="SUPFAM" id="SSF103506">
    <property type="entry name" value="Mitochondrial carrier"/>
    <property type="match status" value="1"/>
</dbReference>
<evidence type="ECO:0000256" key="2">
    <source>
        <dbReference type="ARBA" id="ARBA00006375"/>
    </source>
</evidence>
<dbReference type="EMBL" id="NCKV01000483">
    <property type="protein sequence ID" value="RWS30490.1"/>
    <property type="molecule type" value="Genomic_DNA"/>
</dbReference>
<keyword evidence="3 13" id="KW-0813">Transport</keyword>
<dbReference type="VEuPathDB" id="VectorBase:LDEU001552"/>
<dbReference type="Gene3D" id="1.50.40.10">
    <property type="entry name" value="Mitochondrial carrier domain"/>
    <property type="match status" value="1"/>
</dbReference>
<evidence type="ECO:0000256" key="12">
    <source>
        <dbReference type="PROSITE-ProRule" id="PRU00282"/>
    </source>
</evidence>
<keyword evidence="4" id="KW-0410">Iron transport</keyword>
<comment type="caution">
    <text evidence="14">The sequence shown here is derived from an EMBL/GenBank/DDBJ whole genome shotgun (WGS) entry which is preliminary data.</text>
</comment>
<evidence type="ECO:0000256" key="5">
    <source>
        <dbReference type="ARBA" id="ARBA00022692"/>
    </source>
</evidence>
<evidence type="ECO:0000313" key="15">
    <source>
        <dbReference type="Proteomes" id="UP000288716"/>
    </source>
</evidence>
<evidence type="ECO:0000256" key="11">
    <source>
        <dbReference type="ARBA" id="ARBA00023136"/>
    </source>
</evidence>
<evidence type="ECO:0000256" key="10">
    <source>
        <dbReference type="ARBA" id="ARBA00023128"/>
    </source>
</evidence>
<keyword evidence="5 12" id="KW-0812">Transmembrane</keyword>
<dbReference type="STRING" id="299467.A0A443SSK0"/>
<evidence type="ECO:0000313" key="14">
    <source>
        <dbReference type="EMBL" id="RWS30490.1"/>
    </source>
</evidence>
<evidence type="ECO:0000256" key="8">
    <source>
        <dbReference type="ARBA" id="ARBA00023004"/>
    </source>
</evidence>
<keyword evidence="9" id="KW-0406">Ion transport</keyword>
<feature type="repeat" description="Solcar" evidence="12">
    <location>
        <begin position="7"/>
        <end position="94"/>
    </location>
</feature>
<organism evidence="14 15">
    <name type="scientific">Leptotrombidium deliense</name>
    <dbReference type="NCBI Taxonomy" id="299467"/>
    <lineage>
        <taxon>Eukaryota</taxon>
        <taxon>Metazoa</taxon>
        <taxon>Ecdysozoa</taxon>
        <taxon>Arthropoda</taxon>
        <taxon>Chelicerata</taxon>
        <taxon>Arachnida</taxon>
        <taxon>Acari</taxon>
        <taxon>Acariformes</taxon>
        <taxon>Trombidiformes</taxon>
        <taxon>Prostigmata</taxon>
        <taxon>Anystina</taxon>
        <taxon>Parasitengona</taxon>
        <taxon>Trombiculoidea</taxon>
        <taxon>Trombiculidae</taxon>
        <taxon>Leptotrombidium</taxon>
    </lineage>
</organism>